<evidence type="ECO:0000313" key="1">
    <source>
        <dbReference type="EMBL" id="CZF79723.1"/>
    </source>
</evidence>
<accession>A0A128EYT1</accession>
<dbReference type="AlphaFoldDB" id="A0A128EYT1"/>
<keyword evidence="2" id="KW-1185">Reference proteome</keyword>
<reference evidence="2" key="1">
    <citation type="submission" date="2016-02" db="EMBL/GenBank/DDBJ databases">
        <authorList>
            <person name="Rodrigo-Torres Lidia"/>
            <person name="Arahal R.David."/>
        </authorList>
    </citation>
    <scope>NUCLEOTIDE SEQUENCE [LARGE SCALE GENOMIC DNA]</scope>
    <source>
        <strain evidence="2">CECT 8713</strain>
    </source>
</reference>
<dbReference type="Proteomes" id="UP000073601">
    <property type="component" value="Unassembled WGS sequence"/>
</dbReference>
<organism evidence="1 2">
    <name type="scientific">Grimontia marina</name>
    <dbReference type="NCBI Taxonomy" id="646534"/>
    <lineage>
        <taxon>Bacteria</taxon>
        <taxon>Pseudomonadati</taxon>
        <taxon>Pseudomonadota</taxon>
        <taxon>Gammaproteobacteria</taxon>
        <taxon>Vibrionales</taxon>
        <taxon>Vibrionaceae</taxon>
        <taxon>Grimontia</taxon>
    </lineage>
</organism>
<gene>
    <name evidence="1" type="ORF">GMA8713_01103</name>
</gene>
<dbReference type="EMBL" id="FIZY01000007">
    <property type="protein sequence ID" value="CZF79723.1"/>
    <property type="molecule type" value="Genomic_DNA"/>
</dbReference>
<protein>
    <submittedName>
        <fullName evidence="1">Uncharacterized protein</fullName>
    </submittedName>
</protein>
<proteinExistence type="predicted"/>
<name>A0A128EYT1_9GAMM</name>
<dbReference type="OrthoDB" id="5863912at2"/>
<sequence length="199" mass="22221">MQEVAVSAFLPKLRTMVNVPLEPLMEEAVVAAAQAFCRRSLAIWRTRTFAHVFRYQTVSVIERSSLNHRTLGALKSADIISVTSKGQRLVVGKDYDAISLDDVHFLDAFDDVTVTCAVEPRAGSSHLPASLFHDWEEGICAGAAKRLLLQPDKAWSDVALAGYHEREFVEAICQARRWRLEVSPDATPENPLTRKRSFV</sequence>
<evidence type="ECO:0000313" key="2">
    <source>
        <dbReference type="Proteomes" id="UP000073601"/>
    </source>
</evidence>